<evidence type="ECO:0000313" key="3">
    <source>
        <dbReference type="EMBL" id="KAK0498092.1"/>
    </source>
</evidence>
<feature type="compositionally biased region" description="Basic and acidic residues" evidence="1">
    <location>
        <begin position="330"/>
        <end position="343"/>
    </location>
</feature>
<dbReference type="InterPro" id="IPR000719">
    <property type="entry name" value="Prot_kinase_dom"/>
</dbReference>
<dbReference type="SUPFAM" id="SSF56112">
    <property type="entry name" value="Protein kinase-like (PK-like)"/>
    <property type="match status" value="1"/>
</dbReference>
<sequence length="866" mass="97810">MTILIFIETPLLFYARMQTHLAKKRVEQTGQSRRDNRSSSPDPVPATPSDHSDASDNGDEQLVVSDDDNFEDEISLLREASQPAQMPRTPQKAASKDNTTTDVQSTPYAHGSASHSVAELQTQDGQNHKMDEADAYLKDDLRHRIFVEFDTFLVKILHLPADWRVSLKSNIATVQEDEKYRSYFKDYLDLCNNVGTGIDKERKLYRPHADLCNRVIDVLHRQSTPKVGKEDLIQFFPIDPYVVRGSMAMVKPDMVGILHILLSTPEGVEAHSFIKTIGDKSTTAIVVESDPNGDKSKESKNTRNHIPGWPQLLEVKEMKGTDDTIDEGSDAIRLKTKDGKDPLTTRPKKNRTYSKDKVNVMDSSGLESVPGSETSQAGSRSRNRGGGPRNKAKVGSGRQKVLDEEGFAPGTENAEKARIQCARYALHILSNAGLRSHALVTLIDRDRIQLSYYDRSAIIVSQAIDLADKDDETRFIAMLIGCHRLTPKQRGVLHDIIKDPYITDFNQFNAILEDPALLFSGPEMTLKKDNRLITLILGTIVYRQRGLFGRDTCVIQATCTEWEGKKLVVKISWPSASRKSEKTLLDIAIAKAKEMAKPGETHWVLNHLPNILHEQDFKFDDDDSVQKLISGMVNGGQYVGGRDGAYEERLLCITVLEELSPITSLRNDGDYAQVFVDILQCHKWLYEHPKILHRDISIANIMYRMDDEGNVLGVLIEFDLSSLIPIEEATSLRRTGTPPYMAFDLLKERKDYGPHLYRHDLEALYYIMLMICCRHSIIKKVQPDGTSQLEEIPENFYQWFDRQMSWKVLATVKTSFFADNDETLSVSPCFEAFSLWLNLIHTQFSAGIAKRIAEHTRLKKQAEAAS</sequence>
<dbReference type="PANTHER" id="PTHR38248">
    <property type="entry name" value="FUNK1 6"/>
    <property type="match status" value="1"/>
</dbReference>
<evidence type="ECO:0000259" key="2">
    <source>
        <dbReference type="PROSITE" id="PS50011"/>
    </source>
</evidence>
<dbReference type="InterPro" id="IPR040976">
    <property type="entry name" value="Pkinase_fungal"/>
</dbReference>
<feature type="compositionally biased region" description="Polar residues" evidence="1">
    <location>
        <begin position="361"/>
        <end position="377"/>
    </location>
</feature>
<dbReference type="PROSITE" id="PS50011">
    <property type="entry name" value="PROTEIN_KINASE_DOM"/>
    <property type="match status" value="1"/>
</dbReference>
<gene>
    <name evidence="3" type="ORF">EDD18DRAFT_1461191</name>
</gene>
<feature type="region of interest" description="Disordered" evidence="1">
    <location>
        <begin position="78"/>
        <end position="117"/>
    </location>
</feature>
<feature type="domain" description="Protein kinase" evidence="2">
    <location>
        <begin position="537"/>
        <end position="837"/>
    </location>
</feature>
<name>A0AA39Q895_9AGAR</name>
<feature type="region of interest" description="Disordered" evidence="1">
    <location>
        <begin position="24"/>
        <end position="63"/>
    </location>
</feature>
<feature type="compositionally biased region" description="Basic and acidic residues" evidence="1">
    <location>
        <begin position="292"/>
        <end position="301"/>
    </location>
</feature>
<feature type="compositionally biased region" description="Basic and acidic residues" evidence="1">
    <location>
        <begin position="24"/>
        <end position="37"/>
    </location>
</feature>
<feature type="compositionally biased region" description="Polar residues" evidence="1">
    <location>
        <begin position="96"/>
        <end position="117"/>
    </location>
</feature>
<dbReference type="EMBL" id="JAUEPU010000011">
    <property type="protein sequence ID" value="KAK0498092.1"/>
    <property type="molecule type" value="Genomic_DNA"/>
</dbReference>
<proteinExistence type="predicted"/>
<comment type="caution">
    <text evidence="3">The sequence shown here is derived from an EMBL/GenBank/DDBJ whole genome shotgun (WGS) entry which is preliminary data.</text>
</comment>
<dbReference type="GO" id="GO:0005524">
    <property type="term" value="F:ATP binding"/>
    <property type="evidence" value="ECO:0007669"/>
    <property type="project" value="InterPro"/>
</dbReference>
<dbReference type="Proteomes" id="UP001175228">
    <property type="component" value="Unassembled WGS sequence"/>
</dbReference>
<accession>A0AA39Q895</accession>
<organism evidence="3 4">
    <name type="scientific">Armillaria luteobubalina</name>
    <dbReference type="NCBI Taxonomy" id="153913"/>
    <lineage>
        <taxon>Eukaryota</taxon>
        <taxon>Fungi</taxon>
        <taxon>Dikarya</taxon>
        <taxon>Basidiomycota</taxon>
        <taxon>Agaricomycotina</taxon>
        <taxon>Agaricomycetes</taxon>
        <taxon>Agaricomycetidae</taxon>
        <taxon>Agaricales</taxon>
        <taxon>Marasmiineae</taxon>
        <taxon>Physalacriaceae</taxon>
        <taxon>Armillaria</taxon>
    </lineage>
</organism>
<dbReference type="InterPro" id="IPR011009">
    <property type="entry name" value="Kinase-like_dom_sf"/>
</dbReference>
<evidence type="ECO:0000313" key="4">
    <source>
        <dbReference type="Proteomes" id="UP001175228"/>
    </source>
</evidence>
<protein>
    <recommendedName>
        <fullName evidence="2">Protein kinase domain-containing protein</fullName>
    </recommendedName>
</protein>
<feature type="region of interest" description="Disordered" evidence="1">
    <location>
        <begin position="287"/>
        <end position="409"/>
    </location>
</feature>
<evidence type="ECO:0000256" key="1">
    <source>
        <dbReference type="SAM" id="MobiDB-lite"/>
    </source>
</evidence>
<dbReference type="GO" id="GO:0004672">
    <property type="term" value="F:protein kinase activity"/>
    <property type="evidence" value="ECO:0007669"/>
    <property type="project" value="InterPro"/>
</dbReference>
<reference evidence="3" key="1">
    <citation type="submission" date="2023-06" db="EMBL/GenBank/DDBJ databases">
        <authorList>
            <consortium name="Lawrence Berkeley National Laboratory"/>
            <person name="Ahrendt S."/>
            <person name="Sahu N."/>
            <person name="Indic B."/>
            <person name="Wong-Bajracharya J."/>
            <person name="Merenyi Z."/>
            <person name="Ke H.-M."/>
            <person name="Monk M."/>
            <person name="Kocsube S."/>
            <person name="Drula E."/>
            <person name="Lipzen A."/>
            <person name="Balint B."/>
            <person name="Henrissat B."/>
            <person name="Andreopoulos B."/>
            <person name="Martin F.M."/>
            <person name="Harder C.B."/>
            <person name="Rigling D."/>
            <person name="Ford K.L."/>
            <person name="Foster G.D."/>
            <person name="Pangilinan J."/>
            <person name="Papanicolaou A."/>
            <person name="Barry K."/>
            <person name="LaButti K."/>
            <person name="Viragh M."/>
            <person name="Koriabine M."/>
            <person name="Yan M."/>
            <person name="Riley R."/>
            <person name="Champramary S."/>
            <person name="Plett K.L."/>
            <person name="Tsai I.J."/>
            <person name="Slot J."/>
            <person name="Sipos G."/>
            <person name="Plett J."/>
            <person name="Nagy L.G."/>
            <person name="Grigoriev I.V."/>
        </authorList>
    </citation>
    <scope>NUCLEOTIDE SEQUENCE</scope>
    <source>
        <strain evidence="3">HWK02</strain>
    </source>
</reference>
<dbReference type="Gene3D" id="1.10.510.10">
    <property type="entry name" value="Transferase(Phosphotransferase) domain 1"/>
    <property type="match status" value="1"/>
</dbReference>
<dbReference type="PANTHER" id="PTHR38248:SF2">
    <property type="entry name" value="FUNK1 11"/>
    <property type="match status" value="1"/>
</dbReference>
<dbReference type="AlphaFoldDB" id="A0AA39Q895"/>
<keyword evidence="4" id="KW-1185">Reference proteome</keyword>
<dbReference type="Pfam" id="PF17667">
    <property type="entry name" value="Pkinase_fungal"/>
    <property type="match status" value="1"/>
</dbReference>